<accession>A0A511MWM4</accession>
<dbReference type="RefSeq" id="WP_186815772.1">
    <property type="nucleotide sequence ID" value="NZ_BJXB01000001.1"/>
</dbReference>
<dbReference type="GO" id="GO:0003676">
    <property type="term" value="F:nucleic acid binding"/>
    <property type="evidence" value="ECO:0007669"/>
    <property type="project" value="InterPro"/>
</dbReference>
<evidence type="ECO:0000256" key="1">
    <source>
        <dbReference type="SAM" id="Coils"/>
    </source>
</evidence>
<dbReference type="InterPro" id="IPR001584">
    <property type="entry name" value="Integrase_cat-core"/>
</dbReference>
<dbReference type="Gene3D" id="3.30.420.10">
    <property type="entry name" value="Ribonuclease H-like superfamily/Ribonuclease H"/>
    <property type="match status" value="1"/>
</dbReference>
<evidence type="ECO:0000313" key="4">
    <source>
        <dbReference type="Proteomes" id="UP000321306"/>
    </source>
</evidence>
<dbReference type="Pfam" id="PF00665">
    <property type="entry name" value="rve"/>
    <property type="match status" value="1"/>
</dbReference>
<gene>
    <name evidence="3" type="ORF">DC3_04260</name>
</gene>
<dbReference type="PANTHER" id="PTHR35004">
    <property type="entry name" value="TRANSPOSASE RV3428C-RELATED"/>
    <property type="match status" value="1"/>
</dbReference>
<dbReference type="PROSITE" id="PS50994">
    <property type="entry name" value="INTEGRASE"/>
    <property type="match status" value="1"/>
</dbReference>
<dbReference type="InterPro" id="IPR012337">
    <property type="entry name" value="RNaseH-like_sf"/>
</dbReference>
<dbReference type="GO" id="GO:0015074">
    <property type="term" value="P:DNA integration"/>
    <property type="evidence" value="ECO:0007669"/>
    <property type="project" value="InterPro"/>
</dbReference>
<dbReference type="EMBL" id="BJXB01000001">
    <property type="protein sequence ID" value="GEM44791.1"/>
    <property type="molecule type" value="Genomic_DNA"/>
</dbReference>
<protein>
    <submittedName>
        <fullName evidence="3">Transposase</fullName>
    </submittedName>
</protein>
<reference evidence="3 4" key="1">
    <citation type="submission" date="2019-07" db="EMBL/GenBank/DDBJ databases">
        <title>Whole genome shotgun sequence of Deinococcus cellulosilyticus NBRC 106333.</title>
        <authorList>
            <person name="Hosoyama A."/>
            <person name="Uohara A."/>
            <person name="Ohji S."/>
            <person name="Ichikawa N."/>
        </authorList>
    </citation>
    <scope>NUCLEOTIDE SEQUENCE [LARGE SCALE GENOMIC DNA]</scope>
    <source>
        <strain evidence="3 4">NBRC 106333</strain>
    </source>
</reference>
<dbReference type="PANTHER" id="PTHR35004:SF7">
    <property type="entry name" value="INTEGRASE PROTEIN"/>
    <property type="match status" value="1"/>
</dbReference>
<keyword evidence="4" id="KW-1185">Reference proteome</keyword>
<dbReference type="SUPFAM" id="SSF53098">
    <property type="entry name" value="Ribonuclease H-like"/>
    <property type="match status" value="1"/>
</dbReference>
<organism evidence="3 4">
    <name type="scientific">Deinococcus cellulosilyticus (strain DSM 18568 / NBRC 106333 / KACC 11606 / 5516J-15)</name>
    <dbReference type="NCBI Taxonomy" id="1223518"/>
    <lineage>
        <taxon>Bacteria</taxon>
        <taxon>Thermotogati</taxon>
        <taxon>Deinococcota</taxon>
        <taxon>Deinococci</taxon>
        <taxon>Deinococcales</taxon>
        <taxon>Deinococcaceae</taxon>
        <taxon>Deinococcus</taxon>
    </lineage>
</organism>
<evidence type="ECO:0000313" key="3">
    <source>
        <dbReference type="EMBL" id="GEM44791.1"/>
    </source>
</evidence>
<dbReference type="InterPro" id="IPR036397">
    <property type="entry name" value="RNaseH_sf"/>
</dbReference>
<name>A0A511MWM4_DEIC1</name>
<dbReference type="Proteomes" id="UP000321306">
    <property type="component" value="Unassembled WGS sequence"/>
</dbReference>
<feature type="domain" description="Integrase catalytic" evidence="2">
    <location>
        <begin position="284"/>
        <end position="411"/>
    </location>
</feature>
<proteinExistence type="predicted"/>
<dbReference type="AlphaFoldDB" id="A0A511MWM4"/>
<keyword evidence="1" id="KW-0175">Coiled coil</keyword>
<evidence type="ECO:0000259" key="2">
    <source>
        <dbReference type="PROSITE" id="PS50994"/>
    </source>
</evidence>
<feature type="coiled-coil region" evidence="1">
    <location>
        <begin position="610"/>
        <end position="637"/>
    </location>
</feature>
<sequence>MAGRPEPTIKNWIKKARAAGTIYEETAMVPNGHGASKVVFFDPATLGIKVPSSSAVDQKSGDPVQKSSGSLQKITRAAVDHLQNPGSETANSGDVQLGVGFSTGSSEMILRNQPGQQIQMKDLDIDAHVEYIYVTLQPILREQDKHVRRRLILKLADDLRVSDRTVYNWVKLLEESQNDIAAIARQKRKDKGYQRVIDDQKRYELQNVFISNTVHTSVRTIYKNLLMFAPDLLEYSTKGGKTKVMSLPTLMRIKKEMLDDPMLRLLFMDATAQDEYLRTYNGRVTTFSSNQLWEMDMTRCDILLFDPATGKTFRPRVHAIIDVHSGCIVGLDFSELEDSDATMAALVRGLTQKSDPAYPWGTPSVLYCDNGKIYTSERLAQLCRYVGVKIVHSRAYVSHTRGAIERWFGILHDFETTLPGYVGPDAVERDNEELEKLTEASREWVSTGKDPGYGNRLMTFLEYKNRVLAWLIGFYHKQPVRGVPRDQLFMQEAAPKSFRKYNDLELLIASGYHTERTVTPDGGVQLDNILYKIPDGSLAPYRAVAIGTRPKYQSSRALAGFNGMRVTIVENRYYLGDDQIAIVNRQKSGHFELIGFAVPAPMIADSAESRELRKAQKRQLKATLEQAQQQKAARARSEFVVSNLQVSALNMQDQVTDTLPAPKAQEVQIDVIAPKELPATDPILARLRGSRPQSLADLKRELEEER</sequence>
<comment type="caution">
    <text evidence="3">The sequence shown here is derived from an EMBL/GenBank/DDBJ whole genome shotgun (WGS) entry which is preliminary data.</text>
</comment>